<evidence type="ECO:0000313" key="3">
    <source>
        <dbReference type="Proteomes" id="UP000649179"/>
    </source>
</evidence>
<evidence type="ECO:0000256" key="1">
    <source>
        <dbReference type="SAM" id="Phobius"/>
    </source>
</evidence>
<evidence type="ECO:0000313" key="2">
    <source>
        <dbReference type="EMBL" id="GGF39809.1"/>
    </source>
</evidence>
<dbReference type="SUPFAM" id="SSF54909">
    <property type="entry name" value="Dimeric alpha+beta barrel"/>
    <property type="match status" value="1"/>
</dbReference>
<keyword evidence="1" id="KW-0472">Membrane</keyword>
<dbReference type="InterPro" id="IPR038762">
    <property type="entry name" value="ABM_predict"/>
</dbReference>
<keyword evidence="2" id="KW-0560">Oxidoreductase</keyword>
<proteinExistence type="predicted"/>
<dbReference type="PANTHER" id="PTHR40057:SF1">
    <property type="entry name" value="SLR1162 PROTEIN"/>
    <property type="match status" value="1"/>
</dbReference>
<dbReference type="GO" id="GO:0004497">
    <property type="term" value="F:monooxygenase activity"/>
    <property type="evidence" value="ECO:0007669"/>
    <property type="project" value="UniProtKB-KW"/>
</dbReference>
<dbReference type="AlphaFoldDB" id="A0A917BGF7"/>
<reference evidence="2" key="2">
    <citation type="submission" date="2020-09" db="EMBL/GenBank/DDBJ databases">
        <authorList>
            <person name="Sun Q."/>
            <person name="Zhou Y."/>
        </authorList>
    </citation>
    <scope>NUCLEOTIDE SEQUENCE</scope>
    <source>
        <strain evidence="2">CGMCC 1.16067</strain>
    </source>
</reference>
<dbReference type="InterPro" id="IPR011008">
    <property type="entry name" value="Dimeric_a/b-barrel"/>
</dbReference>
<dbReference type="EMBL" id="BMKQ01000001">
    <property type="protein sequence ID" value="GGF39809.1"/>
    <property type="molecule type" value="Genomic_DNA"/>
</dbReference>
<protein>
    <submittedName>
        <fullName evidence="2">Antibiotic biosynthesis monooxygenase</fullName>
    </submittedName>
</protein>
<comment type="caution">
    <text evidence="2">The sequence shown here is derived from an EMBL/GenBank/DDBJ whole genome shotgun (WGS) entry which is preliminary data.</text>
</comment>
<organism evidence="2 3">
    <name type="scientific">Marmoricola endophyticus</name>
    <dbReference type="NCBI Taxonomy" id="2040280"/>
    <lineage>
        <taxon>Bacteria</taxon>
        <taxon>Bacillati</taxon>
        <taxon>Actinomycetota</taxon>
        <taxon>Actinomycetes</taxon>
        <taxon>Propionibacteriales</taxon>
        <taxon>Nocardioidaceae</taxon>
        <taxon>Marmoricola</taxon>
    </lineage>
</organism>
<feature type="transmembrane region" description="Helical" evidence="1">
    <location>
        <begin position="128"/>
        <end position="151"/>
    </location>
</feature>
<gene>
    <name evidence="2" type="ORF">GCM10011519_11830</name>
</gene>
<sequence length="161" mass="18297">MAWVTAGQSLAERFEGFLGTGWVRPSVSSEEWHMLYRFADTASLERWEASAERRWWLDSAQGLVGERTVERRTGIEGWFDEPSSADVEHAAPPAPPRWKQACVIWMAFFPLSLLLGTLLSVSGISLNLVLRTLVTTLVATPLMVFLILPWMTARFARWLHH</sequence>
<reference evidence="2" key="1">
    <citation type="journal article" date="2014" name="Int. J. Syst. Evol. Microbiol.">
        <title>Complete genome sequence of Corynebacterium casei LMG S-19264T (=DSM 44701T), isolated from a smear-ripened cheese.</title>
        <authorList>
            <consortium name="US DOE Joint Genome Institute (JGI-PGF)"/>
            <person name="Walter F."/>
            <person name="Albersmeier A."/>
            <person name="Kalinowski J."/>
            <person name="Ruckert C."/>
        </authorList>
    </citation>
    <scope>NUCLEOTIDE SEQUENCE</scope>
    <source>
        <strain evidence="2">CGMCC 1.16067</strain>
    </source>
</reference>
<keyword evidence="1" id="KW-1133">Transmembrane helix</keyword>
<keyword evidence="3" id="KW-1185">Reference proteome</keyword>
<accession>A0A917BGF7</accession>
<keyword evidence="1" id="KW-0812">Transmembrane</keyword>
<dbReference type="Proteomes" id="UP000649179">
    <property type="component" value="Unassembled WGS sequence"/>
</dbReference>
<feature type="transmembrane region" description="Helical" evidence="1">
    <location>
        <begin position="102"/>
        <end position="122"/>
    </location>
</feature>
<name>A0A917BGF7_9ACTN</name>
<dbReference type="PANTHER" id="PTHR40057">
    <property type="entry name" value="SLR1162 PROTEIN"/>
    <property type="match status" value="1"/>
</dbReference>
<keyword evidence="2" id="KW-0503">Monooxygenase</keyword>